<proteinExistence type="predicted"/>
<evidence type="ECO:0000313" key="2">
    <source>
        <dbReference type="EMBL" id="BCZ18439.1"/>
    </source>
</evidence>
<dbReference type="EMBL" id="AP024819">
    <property type="protein sequence ID" value="BCZ18439.1"/>
    <property type="molecule type" value="Genomic_DNA"/>
</dbReference>
<feature type="region of interest" description="Disordered" evidence="1">
    <location>
        <begin position="26"/>
        <end position="53"/>
    </location>
</feature>
<reference evidence="2 3" key="1">
    <citation type="submission" date="2021-07" db="EMBL/GenBank/DDBJ databases">
        <title>Novel Helicobacter sp. Isolated from a cat.</title>
        <authorList>
            <person name="Rimbara E."/>
            <person name="Suzuki M."/>
        </authorList>
    </citation>
    <scope>NUCLEOTIDE SEQUENCE [LARGE SCALE GENOMIC DNA]</scope>
    <source>
        <strain evidence="3">NHP19-012</strain>
    </source>
</reference>
<organism evidence="2 3">
    <name type="scientific">Helicobacter gastrofelis</name>
    <dbReference type="NCBI Taxonomy" id="2849642"/>
    <lineage>
        <taxon>Bacteria</taxon>
        <taxon>Pseudomonadati</taxon>
        <taxon>Campylobacterota</taxon>
        <taxon>Epsilonproteobacteria</taxon>
        <taxon>Campylobacterales</taxon>
        <taxon>Helicobacteraceae</taxon>
        <taxon>Helicobacter</taxon>
    </lineage>
</organism>
<evidence type="ECO:0000313" key="3">
    <source>
        <dbReference type="Proteomes" id="UP000826146"/>
    </source>
</evidence>
<dbReference type="Proteomes" id="UP000826146">
    <property type="component" value="Chromosome"/>
</dbReference>
<accession>A0ABM7SJX4</accession>
<evidence type="ECO:0000256" key="1">
    <source>
        <dbReference type="SAM" id="MobiDB-lite"/>
    </source>
</evidence>
<keyword evidence="3" id="KW-1185">Reference proteome</keyword>
<sequence>MNKYFVTGLVSSILSVWLVAHNLPQDGVAQNTPHTQNFKKKIADPQPKSGSMP</sequence>
<gene>
    <name evidence="2" type="ORF">NHP190012_00810</name>
</gene>
<protein>
    <submittedName>
        <fullName evidence="2">Uncharacterized protein</fullName>
    </submittedName>
</protein>
<name>A0ABM7SJX4_9HELI</name>